<organism evidence="1 2">
    <name type="scientific">Toxocara canis</name>
    <name type="common">Canine roundworm</name>
    <dbReference type="NCBI Taxonomy" id="6265"/>
    <lineage>
        <taxon>Eukaryota</taxon>
        <taxon>Metazoa</taxon>
        <taxon>Ecdysozoa</taxon>
        <taxon>Nematoda</taxon>
        <taxon>Chromadorea</taxon>
        <taxon>Rhabditida</taxon>
        <taxon>Spirurina</taxon>
        <taxon>Ascaridomorpha</taxon>
        <taxon>Ascaridoidea</taxon>
        <taxon>Toxocaridae</taxon>
        <taxon>Toxocara</taxon>
    </lineage>
</organism>
<dbReference type="AlphaFoldDB" id="A0A183VGS5"/>
<reference evidence="2" key="1">
    <citation type="submission" date="2016-06" db="UniProtKB">
        <authorList>
            <consortium name="WormBaseParasite"/>
        </authorList>
    </citation>
    <scope>IDENTIFICATION</scope>
</reference>
<evidence type="ECO:0000313" key="1">
    <source>
        <dbReference type="Proteomes" id="UP000050794"/>
    </source>
</evidence>
<dbReference type="Proteomes" id="UP000050794">
    <property type="component" value="Unassembled WGS sequence"/>
</dbReference>
<dbReference type="SUPFAM" id="SSF48403">
    <property type="entry name" value="Ankyrin repeat"/>
    <property type="match status" value="1"/>
</dbReference>
<evidence type="ECO:0000313" key="2">
    <source>
        <dbReference type="WBParaSite" id="TCNE_0001994901-mRNA-1"/>
    </source>
</evidence>
<dbReference type="WBParaSite" id="TCNE_0001994901-mRNA-1">
    <property type="protein sequence ID" value="TCNE_0001994901-mRNA-1"/>
    <property type="gene ID" value="TCNE_0001994901"/>
</dbReference>
<sequence>LLDLAKKGEWDVVMELLKSDQRFDLSLADSHGFNVLLLAVKDSKVGIFNKLLAYGADLYAATKVFFEEGKLFKVFFKVGKLLKVFFKLEKLFKVFFKIGKLFIQ</sequence>
<accession>A0A183VGS5</accession>
<dbReference type="InterPro" id="IPR036770">
    <property type="entry name" value="Ankyrin_rpt-contain_sf"/>
</dbReference>
<name>A0A183VGS5_TOXCA</name>
<dbReference type="Gene3D" id="1.25.40.20">
    <property type="entry name" value="Ankyrin repeat-containing domain"/>
    <property type="match status" value="1"/>
</dbReference>
<protein>
    <submittedName>
        <fullName evidence="2">ANK_REP_REGION domain-containing protein</fullName>
    </submittedName>
</protein>
<proteinExistence type="predicted"/>
<keyword evidence="1" id="KW-1185">Reference proteome</keyword>